<organism evidence="3 4">
    <name type="scientific">Arthrobacter alpinus</name>
    <dbReference type="NCBI Taxonomy" id="656366"/>
    <lineage>
        <taxon>Bacteria</taxon>
        <taxon>Bacillati</taxon>
        <taxon>Actinomycetota</taxon>
        <taxon>Actinomycetes</taxon>
        <taxon>Micrococcales</taxon>
        <taxon>Micrococcaceae</taxon>
        <taxon>Arthrobacter</taxon>
    </lineage>
</organism>
<proteinExistence type="predicted"/>
<dbReference type="RefSeq" id="WP_062291188.1">
    <property type="nucleotide sequence ID" value="NZ_CP013200.1"/>
</dbReference>
<feature type="compositionally biased region" description="Pro residues" evidence="1">
    <location>
        <begin position="68"/>
        <end position="92"/>
    </location>
</feature>
<evidence type="ECO:0000256" key="1">
    <source>
        <dbReference type="SAM" id="MobiDB-lite"/>
    </source>
</evidence>
<reference evidence="3 4" key="2">
    <citation type="journal article" date="2016" name="J. Biotechnol.">
        <title>Complete genome sequence of Arthrobacter alpinus ERGS4:06, a yellow pigmented bacterium tolerant to cold and radiations isolated from Sikkim Himalaya.</title>
        <authorList>
            <person name="Kumar R."/>
            <person name="Singh D."/>
            <person name="Swarnkar M.K."/>
            <person name="Singh A.K."/>
            <person name="Kumar S."/>
        </authorList>
    </citation>
    <scope>NUCLEOTIDE SEQUENCE [LARGE SCALE GENOMIC DNA]</scope>
    <source>
        <strain evidence="3 4">ERGS4:06</strain>
    </source>
</reference>
<dbReference type="Proteomes" id="UP000059574">
    <property type="component" value="Chromosome"/>
</dbReference>
<gene>
    <name evidence="3" type="ORF">AS189_16245</name>
</gene>
<reference evidence="4" key="1">
    <citation type="submission" date="2015-11" db="EMBL/GenBank/DDBJ databases">
        <authorList>
            <person name="Kumar R."/>
            <person name="Singh D."/>
            <person name="Swarnkar M.K."/>
            <person name="Singh A.K."/>
            <person name="Kumar S."/>
        </authorList>
    </citation>
    <scope>NUCLEOTIDE SEQUENCE [LARGE SCALE GENOMIC DNA]</scope>
    <source>
        <strain evidence="4">ERGS4:06</strain>
    </source>
</reference>
<keyword evidence="2" id="KW-1133">Transmembrane helix</keyword>
<evidence type="ECO:0000313" key="4">
    <source>
        <dbReference type="Proteomes" id="UP000059574"/>
    </source>
</evidence>
<feature type="region of interest" description="Disordered" evidence="1">
    <location>
        <begin position="66"/>
        <end position="98"/>
    </location>
</feature>
<evidence type="ECO:0000256" key="2">
    <source>
        <dbReference type="SAM" id="Phobius"/>
    </source>
</evidence>
<feature type="transmembrane region" description="Helical" evidence="2">
    <location>
        <begin position="30"/>
        <end position="51"/>
    </location>
</feature>
<accession>A0A0S2M2L8</accession>
<dbReference type="EMBL" id="CP013200">
    <property type="protein sequence ID" value="ALO67744.1"/>
    <property type="molecule type" value="Genomic_DNA"/>
</dbReference>
<evidence type="ECO:0000313" key="3">
    <source>
        <dbReference type="EMBL" id="ALO67744.1"/>
    </source>
</evidence>
<keyword evidence="2" id="KW-0472">Membrane</keyword>
<name>A0A0S2M2L8_9MICC</name>
<protein>
    <submittedName>
        <fullName evidence="3">Uncharacterized protein</fullName>
    </submittedName>
</protein>
<dbReference type="AlphaFoldDB" id="A0A0S2M2L8"/>
<sequence>MTTHESGEPDHKASPVVPRRDLRKLPGFKTAAVAFVVTVLLGSGGIAIANWNQSATTTIEITAGAAPTPSPTVVPTPESTPTPSPTLVPTPTPTANSADTANIVANPVIRSLPSTIDPATITCSSSGNSGNFTIGWNGSQASGISYVVSLKSQTSSALFQQTQIVSQKTVGFSLDNKSAAYGNYLLRIQPLNTSTGVAGDPSYRTLRHFGKDNSGCDYGATDGQPPLGALLVSTEPMAVRPNDNLLKVSWTPGTATSYVVTIVLANAGPKYGVEFTTSTLGTTLAFPPRPWNQAGTNVADAAFFGKYSLRILPMNGTQAGDPVYKTVQYGPYDLTVW</sequence>
<keyword evidence="2" id="KW-0812">Transmembrane</keyword>